<dbReference type="AlphaFoldDB" id="A0AA39ZG29"/>
<dbReference type="Proteomes" id="UP001174997">
    <property type="component" value="Unassembled WGS sequence"/>
</dbReference>
<feature type="compositionally biased region" description="Polar residues" evidence="1">
    <location>
        <begin position="31"/>
        <end position="50"/>
    </location>
</feature>
<reference evidence="2" key="1">
    <citation type="submission" date="2023-06" db="EMBL/GenBank/DDBJ databases">
        <title>Genome-scale phylogeny and comparative genomics of the fungal order Sordariales.</title>
        <authorList>
            <consortium name="Lawrence Berkeley National Laboratory"/>
            <person name="Hensen N."/>
            <person name="Bonometti L."/>
            <person name="Westerberg I."/>
            <person name="Brannstrom I.O."/>
            <person name="Guillou S."/>
            <person name="Cros-Aarteil S."/>
            <person name="Calhoun S."/>
            <person name="Haridas S."/>
            <person name="Kuo A."/>
            <person name="Mondo S."/>
            <person name="Pangilinan J."/>
            <person name="Riley R."/>
            <person name="Labutti K."/>
            <person name="Andreopoulos B."/>
            <person name="Lipzen A."/>
            <person name="Chen C."/>
            <person name="Yanf M."/>
            <person name="Daum C."/>
            <person name="Ng V."/>
            <person name="Clum A."/>
            <person name="Steindorff A."/>
            <person name="Ohm R."/>
            <person name="Martin F."/>
            <person name="Silar P."/>
            <person name="Natvig D."/>
            <person name="Lalanne C."/>
            <person name="Gautier V."/>
            <person name="Ament-Velasquez S.L."/>
            <person name="Kruys A."/>
            <person name="Hutchinson M.I."/>
            <person name="Powell A.J."/>
            <person name="Barry K."/>
            <person name="Miller A.N."/>
            <person name="Grigoriev I.V."/>
            <person name="Debuchy R."/>
            <person name="Gladieux P."/>
            <person name="Thoren M.H."/>
            <person name="Johannesson H."/>
        </authorList>
    </citation>
    <scope>NUCLEOTIDE SEQUENCE</scope>
    <source>
        <strain evidence="2">CBS 307.81</strain>
    </source>
</reference>
<accession>A0AA39ZG29</accession>
<feature type="compositionally biased region" description="Gly residues" evidence="1">
    <location>
        <begin position="181"/>
        <end position="195"/>
    </location>
</feature>
<evidence type="ECO:0000313" key="2">
    <source>
        <dbReference type="EMBL" id="KAK0670408.1"/>
    </source>
</evidence>
<comment type="caution">
    <text evidence="2">The sequence shown here is derived from an EMBL/GenBank/DDBJ whole genome shotgun (WGS) entry which is preliminary data.</text>
</comment>
<dbReference type="EMBL" id="JAULSY010000032">
    <property type="protein sequence ID" value="KAK0670408.1"/>
    <property type="molecule type" value="Genomic_DNA"/>
</dbReference>
<feature type="compositionally biased region" description="Basic and acidic residues" evidence="1">
    <location>
        <begin position="196"/>
        <end position="212"/>
    </location>
</feature>
<organism evidence="2 3">
    <name type="scientific">Cercophora samala</name>
    <dbReference type="NCBI Taxonomy" id="330535"/>
    <lineage>
        <taxon>Eukaryota</taxon>
        <taxon>Fungi</taxon>
        <taxon>Dikarya</taxon>
        <taxon>Ascomycota</taxon>
        <taxon>Pezizomycotina</taxon>
        <taxon>Sordariomycetes</taxon>
        <taxon>Sordariomycetidae</taxon>
        <taxon>Sordariales</taxon>
        <taxon>Lasiosphaeriaceae</taxon>
        <taxon>Cercophora</taxon>
    </lineage>
</organism>
<evidence type="ECO:0000313" key="3">
    <source>
        <dbReference type="Proteomes" id="UP001174997"/>
    </source>
</evidence>
<keyword evidence="3" id="KW-1185">Reference proteome</keyword>
<protein>
    <submittedName>
        <fullName evidence="2">Uncharacterized protein</fullName>
    </submittedName>
</protein>
<name>A0AA39ZG29_9PEZI</name>
<evidence type="ECO:0000256" key="1">
    <source>
        <dbReference type="SAM" id="MobiDB-lite"/>
    </source>
</evidence>
<feature type="region of interest" description="Disordered" evidence="1">
    <location>
        <begin position="77"/>
        <end position="100"/>
    </location>
</feature>
<gene>
    <name evidence="2" type="ORF">QBC41DRAFT_318097</name>
</gene>
<feature type="compositionally biased region" description="Low complexity" evidence="1">
    <location>
        <begin position="150"/>
        <end position="180"/>
    </location>
</feature>
<feature type="region of interest" description="Disordered" evidence="1">
    <location>
        <begin position="118"/>
        <end position="218"/>
    </location>
</feature>
<feature type="compositionally biased region" description="Low complexity" evidence="1">
    <location>
        <begin position="89"/>
        <end position="98"/>
    </location>
</feature>
<sequence length="397" mass="41873">MPRQQILRAAALGRASAPPPTTSTTSPTALRSFTTSAPQLAEESNNNNKPTRGIAAATRLTKISSGAIKRPLDIRTLRANTGPGASPFGKSASPTAAAPGGGKILSIKSLRLPARFSAGGAGTVGPRPNTGFRSQQQQQQQTGGNMFRRGAAPSPGGFSRSGAGAGGRFPSRQPGGRPARPGGGFAAGGGGGKGRATGDKKERKEKPKDASEGKMVLSPGEKAVVDRYEKGEVVPFLPRLEEKDLSGYGGGLATSAQWGKVQSVIQTMRLMGGGMAFNSDSGVTMDITAVKKRVFKEGKPIFFNSRGEREWLAQGEKWFNGRAPQKAREAVLELAVLGKYKKAGYKELGDVEGLIENYTGKTWSYRQEDQKKFLDKVMSLLPAEEAAKLKGAAQKRA</sequence>
<feature type="region of interest" description="Disordered" evidence="1">
    <location>
        <begin position="1"/>
        <end position="58"/>
    </location>
</feature>
<proteinExistence type="predicted"/>